<dbReference type="PANTHER" id="PTHR39444:SF3">
    <property type="entry name" value="SITE-SPECIFIC DNA-METHYLTRANSFERASE (ADENINE-SPECIFIC)"/>
    <property type="match status" value="1"/>
</dbReference>
<organism evidence="2 3">
    <name type="scientific">Durusdinium trenchii</name>
    <dbReference type="NCBI Taxonomy" id="1381693"/>
    <lineage>
        <taxon>Eukaryota</taxon>
        <taxon>Sar</taxon>
        <taxon>Alveolata</taxon>
        <taxon>Dinophyceae</taxon>
        <taxon>Suessiales</taxon>
        <taxon>Symbiodiniaceae</taxon>
        <taxon>Durusdinium</taxon>
    </lineage>
</organism>
<dbReference type="Proteomes" id="UP001642484">
    <property type="component" value="Unassembled WGS sequence"/>
</dbReference>
<reference evidence="2 3" key="1">
    <citation type="submission" date="2024-02" db="EMBL/GenBank/DDBJ databases">
        <authorList>
            <person name="Chen Y."/>
            <person name="Shah S."/>
            <person name="Dougan E. K."/>
            <person name="Thang M."/>
            <person name="Chan C."/>
        </authorList>
    </citation>
    <scope>NUCLEOTIDE SEQUENCE [LARGE SCALE GENOMIC DNA]</scope>
</reference>
<proteinExistence type="predicted"/>
<name>A0ABP0HEI6_9DINO</name>
<feature type="region of interest" description="Disordered" evidence="1">
    <location>
        <begin position="250"/>
        <end position="289"/>
    </location>
</feature>
<feature type="compositionally biased region" description="Basic residues" evidence="1">
    <location>
        <begin position="269"/>
        <end position="281"/>
    </location>
</feature>
<sequence>MPIKGRRHHLRTLKRPKRAKRVRPEAKADVHHALHAFEVSDPLDHAETDLQAYRHVQPILTLLAKKLRLKPRELRIWDPYFCKGTVVQHMAKLGFDQVRNVNEDFYKVQEGDLPDYNVLMTNPPYSSDHLQRCLDFCRRAGKPFLLLLPCWVAKKPYFSTLKPLEESMFFVVPLQRYSYTMPPDLVPASCKPSWVGEDGATSPFLSAWYVCVPSMPNFFKAAKTVMDREGPFDCVLVKSLQASKWKLKKAGQTGEAEAPNTARAGTNKRCNKRRVASKKRTVPGTIEFD</sequence>
<evidence type="ECO:0000313" key="3">
    <source>
        <dbReference type="Proteomes" id="UP001642484"/>
    </source>
</evidence>
<protein>
    <submittedName>
        <fullName evidence="2">Uncharacterized protein</fullName>
    </submittedName>
</protein>
<dbReference type="EMBL" id="CAXAMN010000373">
    <property type="protein sequence ID" value="CAK8988148.1"/>
    <property type="molecule type" value="Genomic_DNA"/>
</dbReference>
<gene>
    <name evidence="2" type="ORF">CCMP2556_LOCUS1152</name>
</gene>
<dbReference type="PANTHER" id="PTHR39444">
    <property type="entry name" value="SITE-SPECIFIC DNA-METHYLTRANSFERASE (ADENINE-SPECIFIC)"/>
    <property type="match status" value="1"/>
</dbReference>
<comment type="caution">
    <text evidence="2">The sequence shown here is derived from an EMBL/GenBank/DDBJ whole genome shotgun (WGS) entry which is preliminary data.</text>
</comment>
<evidence type="ECO:0000256" key="1">
    <source>
        <dbReference type="SAM" id="MobiDB-lite"/>
    </source>
</evidence>
<evidence type="ECO:0000313" key="2">
    <source>
        <dbReference type="EMBL" id="CAK8988148.1"/>
    </source>
</evidence>
<keyword evidence="3" id="KW-1185">Reference proteome</keyword>
<accession>A0ABP0HEI6</accession>